<dbReference type="eggNOG" id="COG1733">
    <property type="taxonomic scope" value="Bacteria"/>
</dbReference>
<dbReference type="EMBL" id="CP003053">
    <property type="protein sequence ID" value="AFM19036.1"/>
    <property type="molecule type" value="Genomic_DNA"/>
</dbReference>
<dbReference type="STRING" id="710421.Mycch_4326"/>
<reference evidence="5 6" key="1">
    <citation type="submission" date="2012-06" db="EMBL/GenBank/DDBJ databases">
        <title>Complete sequence of chromosome of Mycobacterium chubuense NBB4.</title>
        <authorList>
            <consortium name="US DOE Joint Genome Institute"/>
            <person name="Lucas S."/>
            <person name="Han J."/>
            <person name="Lapidus A."/>
            <person name="Cheng J.-F."/>
            <person name="Goodwin L."/>
            <person name="Pitluck S."/>
            <person name="Peters L."/>
            <person name="Mikhailova N."/>
            <person name="Teshima H."/>
            <person name="Detter J.C."/>
            <person name="Han C."/>
            <person name="Tapia R."/>
            <person name="Land M."/>
            <person name="Hauser L."/>
            <person name="Kyrpides N."/>
            <person name="Ivanova N."/>
            <person name="Pagani I."/>
            <person name="Mattes T."/>
            <person name="Holmes A."/>
            <person name="Rutledge P."/>
            <person name="Paulsen I."/>
            <person name="Coleman N."/>
            <person name="Woyke T."/>
        </authorList>
    </citation>
    <scope>NUCLEOTIDE SEQUENCE [LARGE SCALE GENOMIC DNA]</scope>
    <source>
        <strain evidence="5 6">NBB4</strain>
    </source>
</reference>
<organism evidence="5 6">
    <name type="scientific">Mycolicibacterium chubuense (strain NBB4)</name>
    <name type="common">Mycobacterium chubuense</name>
    <dbReference type="NCBI Taxonomy" id="710421"/>
    <lineage>
        <taxon>Bacteria</taxon>
        <taxon>Bacillati</taxon>
        <taxon>Actinomycetota</taxon>
        <taxon>Actinomycetes</taxon>
        <taxon>Mycobacteriales</taxon>
        <taxon>Mycobacteriaceae</taxon>
        <taxon>Mycolicibacterium</taxon>
    </lineage>
</organism>
<name>I4BP29_MYCCN</name>
<evidence type="ECO:0000256" key="3">
    <source>
        <dbReference type="ARBA" id="ARBA00023163"/>
    </source>
</evidence>
<protein>
    <submittedName>
        <fullName evidence="5">Putative transcriptional regulator</fullName>
    </submittedName>
</protein>
<keyword evidence="2" id="KW-0238">DNA-binding</keyword>
<gene>
    <name evidence="5" type="ordered locus">Mycch_4326</name>
</gene>
<keyword evidence="1" id="KW-0805">Transcription regulation</keyword>
<feature type="domain" description="HTH hxlR-type" evidence="4">
    <location>
        <begin position="164"/>
        <end position="258"/>
    </location>
</feature>
<dbReference type="PANTHER" id="PTHR33204:SF18">
    <property type="entry name" value="TRANSCRIPTIONAL REGULATORY PROTEIN"/>
    <property type="match status" value="1"/>
</dbReference>
<dbReference type="PATRIC" id="fig|710421.3.peg.4319"/>
<dbReference type="AlphaFoldDB" id="I4BP29"/>
<evidence type="ECO:0000256" key="1">
    <source>
        <dbReference type="ARBA" id="ARBA00023015"/>
    </source>
</evidence>
<evidence type="ECO:0000256" key="2">
    <source>
        <dbReference type="ARBA" id="ARBA00023125"/>
    </source>
</evidence>
<accession>I4BP29</accession>
<dbReference type="Proteomes" id="UP000006057">
    <property type="component" value="Chromosome"/>
</dbReference>
<dbReference type="InterPro" id="IPR036388">
    <property type="entry name" value="WH-like_DNA-bd_sf"/>
</dbReference>
<keyword evidence="6" id="KW-1185">Reference proteome</keyword>
<sequence length="294" mass="32692">MAPAPNAVAQMLGLLGDEWTLLILQRAMLGARRYGDFHDELPVSNSVLSARLASLTHDELLVRREYQTRPPRSEYLLTPRSRSLWPMLTSIWAWEQRFVDDHPQPLPAMQHRMCGAVFAPQVECRACDTPVSDKDVLAHWGPSGGWDRCIPATTTRRRSGARRTPAAELFPQTMSVVGDRWGFALLVAAFVGLSRFTDFQNQLSAPPGTIADRLTLFTGEGILLNSEGRYRLTEKGRALFGVLVCALTWAQRWFPAPDGPAAILTHTGCGQRFLPALTCDQCRNRLRGAQILAV</sequence>
<dbReference type="PROSITE" id="PS51118">
    <property type="entry name" value="HTH_HXLR"/>
    <property type="match status" value="2"/>
</dbReference>
<evidence type="ECO:0000259" key="4">
    <source>
        <dbReference type="PROSITE" id="PS51118"/>
    </source>
</evidence>
<dbReference type="KEGG" id="mcb:Mycch_4326"/>
<dbReference type="InterPro" id="IPR036390">
    <property type="entry name" value="WH_DNA-bd_sf"/>
</dbReference>
<dbReference type="RefSeq" id="WP_014817504.1">
    <property type="nucleotide sequence ID" value="NC_018027.1"/>
</dbReference>
<proteinExistence type="predicted"/>
<feature type="domain" description="HTH hxlR-type" evidence="4">
    <location>
        <begin position="4"/>
        <end position="103"/>
    </location>
</feature>
<evidence type="ECO:0000313" key="6">
    <source>
        <dbReference type="Proteomes" id="UP000006057"/>
    </source>
</evidence>
<dbReference type="PANTHER" id="PTHR33204">
    <property type="entry name" value="TRANSCRIPTIONAL REGULATOR, MARR FAMILY"/>
    <property type="match status" value="1"/>
</dbReference>
<dbReference type="Pfam" id="PF01638">
    <property type="entry name" value="HxlR"/>
    <property type="match status" value="2"/>
</dbReference>
<dbReference type="SUPFAM" id="SSF46785">
    <property type="entry name" value="Winged helix' DNA-binding domain"/>
    <property type="match status" value="2"/>
</dbReference>
<dbReference type="HOGENOM" id="CLU_068247_0_0_11"/>
<evidence type="ECO:0000313" key="5">
    <source>
        <dbReference type="EMBL" id="AFM19036.1"/>
    </source>
</evidence>
<keyword evidence="3" id="KW-0804">Transcription</keyword>
<dbReference type="Gene3D" id="1.10.10.10">
    <property type="entry name" value="Winged helix-like DNA-binding domain superfamily/Winged helix DNA-binding domain"/>
    <property type="match status" value="2"/>
</dbReference>
<dbReference type="GO" id="GO:0003677">
    <property type="term" value="F:DNA binding"/>
    <property type="evidence" value="ECO:0007669"/>
    <property type="project" value="UniProtKB-KW"/>
</dbReference>
<dbReference type="InterPro" id="IPR002577">
    <property type="entry name" value="HTH_HxlR"/>
</dbReference>